<dbReference type="PANTHER" id="PTHR38687:SF1">
    <property type="entry name" value="CELL DIVISION PROTEIN DEDD"/>
    <property type="match status" value="1"/>
</dbReference>
<dbReference type="RefSeq" id="WP_102950662.1">
    <property type="nucleotide sequence ID" value="NZ_CP024847.1"/>
</dbReference>
<dbReference type="Gene3D" id="3.30.70.1070">
    <property type="entry name" value="Sporulation related repeat"/>
    <property type="match status" value="1"/>
</dbReference>
<dbReference type="Pfam" id="PF05036">
    <property type="entry name" value="SPOR"/>
    <property type="match status" value="1"/>
</dbReference>
<dbReference type="GO" id="GO:0042834">
    <property type="term" value="F:peptidoglycan binding"/>
    <property type="evidence" value="ECO:0007669"/>
    <property type="project" value="InterPro"/>
</dbReference>
<dbReference type="PANTHER" id="PTHR38687">
    <property type="entry name" value="CELL DIVISION PROTEIN DEDD-RELATED"/>
    <property type="match status" value="1"/>
</dbReference>
<dbReference type="InterPro" id="IPR007730">
    <property type="entry name" value="SPOR-like_dom"/>
</dbReference>
<dbReference type="AlphaFoldDB" id="A0A2I7N4G5"/>
<keyword evidence="2" id="KW-1133">Transmembrane helix</keyword>
<keyword evidence="2" id="KW-0472">Membrane</keyword>
<evidence type="ECO:0000259" key="3">
    <source>
        <dbReference type="PROSITE" id="PS51724"/>
    </source>
</evidence>
<dbReference type="InterPro" id="IPR036680">
    <property type="entry name" value="SPOR-like_sf"/>
</dbReference>
<evidence type="ECO:0000256" key="2">
    <source>
        <dbReference type="SAM" id="Phobius"/>
    </source>
</evidence>
<evidence type="ECO:0000256" key="1">
    <source>
        <dbReference type="SAM" id="MobiDB-lite"/>
    </source>
</evidence>
<feature type="compositionally biased region" description="Polar residues" evidence="1">
    <location>
        <begin position="110"/>
        <end position="119"/>
    </location>
</feature>
<dbReference type="OrthoDB" id="8614111at2"/>
<keyword evidence="2" id="KW-0812">Transmembrane</keyword>
<proteinExistence type="predicted"/>
<feature type="compositionally biased region" description="Polar residues" evidence="1">
    <location>
        <begin position="174"/>
        <end position="185"/>
    </location>
</feature>
<dbReference type="EMBL" id="CP024847">
    <property type="protein sequence ID" value="AUR51362.1"/>
    <property type="molecule type" value="Genomic_DNA"/>
</dbReference>
<dbReference type="KEGG" id="nba:CUN60_03285"/>
<feature type="region of interest" description="Disordered" evidence="1">
    <location>
        <begin position="110"/>
        <end position="185"/>
    </location>
</feature>
<dbReference type="GO" id="GO:0032153">
    <property type="term" value="C:cell division site"/>
    <property type="evidence" value="ECO:0007669"/>
    <property type="project" value="TreeGrafter"/>
</dbReference>
<dbReference type="GO" id="GO:0032506">
    <property type="term" value="P:cytokinetic process"/>
    <property type="evidence" value="ECO:0007669"/>
    <property type="project" value="TreeGrafter"/>
</dbReference>
<name>A0A2I7N4G5_9NEIS</name>
<sequence length="262" mass="27856">MQPKYTHNKSNIIKITEEAKRKSRQRLIGSIILLGIALFVLLNVTAKVKPIAINPDVVEIKNKAASGTNSTTLMVKNNASANVSNASAPASMQTQNESIDQIAAIAASTPVNSKKSASQGAGYKAGVVNRNNNDTTENQDTAVAPATVKKPSSTPAKKPKPKQSNPEDILNGLVDNSTSKKMNQPQGLGKSYIQFAALKNQNKADQLQQVLASKGINASVQEIETDNGTLYRLRAGPFSREDAVQKLQQITGQGYSGIVTGS</sequence>
<protein>
    <recommendedName>
        <fullName evidence="3">SPOR domain-containing protein</fullName>
    </recommendedName>
</protein>
<feature type="transmembrane region" description="Helical" evidence="2">
    <location>
        <begin position="27"/>
        <end position="46"/>
    </location>
</feature>
<gene>
    <name evidence="4" type="ORF">CUN60_03285</name>
</gene>
<reference evidence="5" key="1">
    <citation type="submission" date="2017-11" db="EMBL/GenBank/DDBJ databases">
        <authorList>
            <person name="Chan K.G."/>
            <person name="Lee L.S."/>
        </authorList>
    </citation>
    <scope>NUCLEOTIDE SEQUENCE [LARGE SCALE GENOMIC DNA]</scope>
    <source>
        <strain evidence="5">DSM 100970</strain>
    </source>
</reference>
<feature type="domain" description="SPOR" evidence="3">
    <location>
        <begin position="185"/>
        <end position="262"/>
    </location>
</feature>
<accession>A0A2I7N4G5</accession>
<dbReference type="SUPFAM" id="SSF110997">
    <property type="entry name" value="Sporulation related repeat"/>
    <property type="match status" value="1"/>
</dbReference>
<organism evidence="4 5">
    <name type="scientific">Aquella oligotrophica</name>
    <dbReference type="NCBI Taxonomy" id="2067065"/>
    <lineage>
        <taxon>Bacteria</taxon>
        <taxon>Pseudomonadati</taxon>
        <taxon>Pseudomonadota</taxon>
        <taxon>Betaproteobacteria</taxon>
        <taxon>Neisseriales</taxon>
        <taxon>Neisseriaceae</taxon>
        <taxon>Aquella</taxon>
    </lineage>
</organism>
<evidence type="ECO:0000313" key="5">
    <source>
        <dbReference type="Proteomes" id="UP000236655"/>
    </source>
</evidence>
<feature type="compositionally biased region" description="Polar residues" evidence="1">
    <location>
        <begin position="129"/>
        <end position="141"/>
    </location>
</feature>
<dbReference type="InterPro" id="IPR052521">
    <property type="entry name" value="Cell_div_SPOR-domain"/>
</dbReference>
<dbReference type="PROSITE" id="PS51724">
    <property type="entry name" value="SPOR"/>
    <property type="match status" value="1"/>
</dbReference>
<dbReference type="Proteomes" id="UP000236655">
    <property type="component" value="Chromosome"/>
</dbReference>
<keyword evidence="5" id="KW-1185">Reference proteome</keyword>
<evidence type="ECO:0000313" key="4">
    <source>
        <dbReference type="EMBL" id="AUR51362.1"/>
    </source>
</evidence>
<dbReference type="GO" id="GO:0030428">
    <property type="term" value="C:cell septum"/>
    <property type="evidence" value="ECO:0007669"/>
    <property type="project" value="TreeGrafter"/>
</dbReference>